<sequence length="247" mass="25935">MTTVVEKSIEVDVPVSTAYNQWTQFEEFPRFMGGVQEVRQLDDQRMHWVAQIAGVKREWDARVLEQVPDQKVAWAATEGATNAGAVYFQPVGAGRTMVRLHLEYEPEGLVEKAGDKLNIVEKQAESDLEKFKSFIESRGAETGAWRGSVGEGHGVGTPGVAHAASSAGDSGKAGVSGTAVAAGAAAAGAAAAAGIAAAKHRTGADEDRTPTTTTTETEYVVTDVEVVPDPAATTYPGGPVSEPNRPL</sequence>
<dbReference type="PANTHER" id="PTHR33824">
    <property type="entry name" value="POLYKETIDE CYCLASE/DEHYDRASE AND LIPID TRANSPORT SUPERFAMILY PROTEIN"/>
    <property type="match status" value="1"/>
</dbReference>
<dbReference type="Pfam" id="PF03364">
    <property type="entry name" value="Polyketide_cyc"/>
    <property type="match status" value="1"/>
</dbReference>
<dbReference type="AlphaFoldDB" id="A0A561WG91"/>
<comment type="caution">
    <text evidence="3">The sequence shown here is derived from an EMBL/GenBank/DDBJ whole genome shotgun (WGS) entry which is preliminary data.</text>
</comment>
<dbReference type="OrthoDB" id="3695445at2"/>
<dbReference type="InterPro" id="IPR005031">
    <property type="entry name" value="COQ10_START"/>
</dbReference>
<dbReference type="CDD" id="cd07817">
    <property type="entry name" value="SRPBCC_8"/>
    <property type="match status" value="1"/>
</dbReference>
<dbReference type="EMBL" id="VIXA01000002">
    <property type="protein sequence ID" value="TWG22886.1"/>
    <property type="molecule type" value="Genomic_DNA"/>
</dbReference>
<dbReference type="Gene3D" id="3.30.530.20">
    <property type="match status" value="1"/>
</dbReference>
<evidence type="ECO:0000256" key="1">
    <source>
        <dbReference type="SAM" id="MobiDB-lite"/>
    </source>
</evidence>
<protein>
    <submittedName>
        <fullName evidence="3">Polyketide cyclase/dehydrase/lipid transport protein</fullName>
    </submittedName>
</protein>
<proteinExistence type="predicted"/>
<dbReference type="Proteomes" id="UP000319927">
    <property type="component" value="Unassembled WGS sequence"/>
</dbReference>
<name>A0A561WG91_9ACTN</name>
<evidence type="ECO:0000313" key="4">
    <source>
        <dbReference type="Proteomes" id="UP000319927"/>
    </source>
</evidence>
<dbReference type="SUPFAM" id="SSF55961">
    <property type="entry name" value="Bet v1-like"/>
    <property type="match status" value="1"/>
</dbReference>
<reference evidence="3 4" key="1">
    <citation type="submission" date="2019-06" db="EMBL/GenBank/DDBJ databases">
        <title>Sequencing the genomes of 1000 actinobacteria strains.</title>
        <authorList>
            <person name="Klenk H.-P."/>
        </authorList>
    </citation>
    <scope>NUCLEOTIDE SEQUENCE [LARGE SCALE GENOMIC DNA]</scope>
    <source>
        <strain evidence="3 4">DSM 102131</strain>
    </source>
</reference>
<dbReference type="PANTHER" id="PTHR33824:SF7">
    <property type="entry name" value="POLYKETIDE CYCLASE_DEHYDRASE AND LIPID TRANSPORT SUPERFAMILY PROTEIN"/>
    <property type="match status" value="1"/>
</dbReference>
<evidence type="ECO:0000259" key="2">
    <source>
        <dbReference type="Pfam" id="PF03364"/>
    </source>
</evidence>
<feature type="compositionally biased region" description="Low complexity" evidence="1">
    <location>
        <begin position="210"/>
        <end position="230"/>
    </location>
</feature>
<dbReference type="InterPro" id="IPR047137">
    <property type="entry name" value="ORF3"/>
</dbReference>
<keyword evidence="4" id="KW-1185">Reference proteome</keyword>
<accession>A0A561WG91</accession>
<feature type="domain" description="Coenzyme Q-binding protein COQ10 START" evidence="2">
    <location>
        <begin position="11"/>
        <end position="128"/>
    </location>
</feature>
<feature type="region of interest" description="Disordered" evidence="1">
    <location>
        <begin position="198"/>
        <end position="247"/>
    </location>
</feature>
<evidence type="ECO:0000313" key="3">
    <source>
        <dbReference type="EMBL" id="TWG22886.1"/>
    </source>
</evidence>
<organism evidence="3 4">
    <name type="scientific">Micromonospora palomenae</name>
    <dbReference type="NCBI Taxonomy" id="1461247"/>
    <lineage>
        <taxon>Bacteria</taxon>
        <taxon>Bacillati</taxon>
        <taxon>Actinomycetota</taxon>
        <taxon>Actinomycetes</taxon>
        <taxon>Micromonosporales</taxon>
        <taxon>Micromonosporaceae</taxon>
        <taxon>Micromonospora</taxon>
    </lineage>
</organism>
<dbReference type="InterPro" id="IPR023393">
    <property type="entry name" value="START-like_dom_sf"/>
</dbReference>
<gene>
    <name evidence="3" type="ORF">FHX75_121429</name>
</gene>